<feature type="region of interest" description="Disordered" evidence="1">
    <location>
        <begin position="291"/>
        <end position="318"/>
    </location>
</feature>
<evidence type="ECO:0000313" key="2">
    <source>
        <dbReference type="EMBL" id="ROT67172.1"/>
    </source>
</evidence>
<comment type="caution">
    <text evidence="2">The sequence shown here is derived from an EMBL/GenBank/DDBJ whole genome shotgun (WGS) entry which is preliminary data.</text>
</comment>
<dbReference type="AlphaFoldDB" id="A0A3R7M4S5"/>
<protein>
    <submittedName>
        <fullName evidence="2">Uncharacterized protein</fullName>
    </submittedName>
</protein>
<dbReference type="EMBL" id="QCYY01002838">
    <property type="protein sequence ID" value="ROT67172.1"/>
    <property type="molecule type" value="Genomic_DNA"/>
</dbReference>
<keyword evidence="3" id="KW-1185">Reference proteome</keyword>
<proteinExistence type="predicted"/>
<evidence type="ECO:0000256" key="1">
    <source>
        <dbReference type="SAM" id="MobiDB-lite"/>
    </source>
</evidence>
<feature type="region of interest" description="Disordered" evidence="1">
    <location>
        <begin position="90"/>
        <end position="121"/>
    </location>
</feature>
<name>A0A3R7M4S5_PENVA</name>
<organism evidence="2 3">
    <name type="scientific">Penaeus vannamei</name>
    <name type="common">Whiteleg shrimp</name>
    <name type="synonym">Litopenaeus vannamei</name>
    <dbReference type="NCBI Taxonomy" id="6689"/>
    <lineage>
        <taxon>Eukaryota</taxon>
        <taxon>Metazoa</taxon>
        <taxon>Ecdysozoa</taxon>
        <taxon>Arthropoda</taxon>
        <taxon>Crustacea</taxon>
        <taxon>Multicrustacea</taxon>
        <taxon>Malacostraca</taxon>
        <taxon>Eumalacostraca</taxon>
        <taxon>Eucarida</taxon>
        <taxon>Decapoda</taxon>
        <taxon>Dendrobranchiata</taxon>
        <taxon>Penaeoidea</taxon>
        <taxon>Penaeidae</taxon>
        <taxon>Penaeus</taxon>
    </lineage>
</organism>
<sequence>MSVFLIGHVATHLDVYIQKAVFFWEYCHGCYHLCLPNLHHSKCSVWFNHHNPSCFLAGFSCSAGFSSQDSPAPQASPRRILLLRRSQGSAGFSSQELRTAPQASSQDSPAPQANSPPLNFLAPRASPHGDHVFSSPFLMHRPPQRWLHMGGVLVILPGWELPRGGLLPALRLHTGVLSAQVPGWELPGGAYLGGDILGGTSTCSEAEYLRPSPIGDTPWWELPGGGLSRGDILGGTSTCSEAEYLRPSPIGCLWRYSCGDSSLGGDYLGGDSLGGPAPLFYSRVDDAEPDDQRWNAYSTPPTTPSPTHKLSRSRARPRALKAPMPSKALWRSHVYRSINPMVTCLSEADIKRNRHVGPWKSSKALTGFDRNKKAPFWALFSISSSRF</sequence>
<gene>
    <name evidence="2" type="ORF">C7M84_014763</name>
</gene>
<feature type="compositionally biased region" description="Basic residues" evidence="1">
    <location>
        <begin position="309"/>
        <end position="318"/>
    </location>
</feature>
<accession>A0A3R7M4S5</accession>
<dbReference type="Proteomes" id="UP000283509">
    <property type="component" value="Unassembled WGS sequence"/>
</dbReference>
<feature type="compositionally biased region" description="Polar residues" evidence="1">
    <location>
        <begin position="90"/>
        <end position="117"/>
    </location>
</feature>
<reference evidence="2 3" key="2">
    <citation type="submission" date="2019-01" db="EMBL/GenBank/DDBJ databases">
        <title>The decoding of complex shrimp genome reveals the adaptation for benthos swimmer, frequently molting mechanism and breeding impact on genome.</title>
        <authorList>
            <person name="Sun Y."/>
            <person name="Gao Y."/>
            <person name="Yu Y."/>
        </authorList>
    </citation>
    <scope>NUCLEOTIDE SEQUENCE [LARGE SCALE GENOMIC DNA]</scope>
    <source>
        <tissue evidence="2">Muscle</tissue>
    </source>
</reference>
<reference evidence="2 3" key="1">
    <citation type="submission" date="2018-04" db="EMBL/GenBank/DDBJ databases">
        <authorList>
            <person name="Zhang X."/>
            <person name="Yuan J."/>
            <person name="Li F."/>
            <person name="Xiang J."/>
        </authorList>
    </citation>
    <scope>NUCLEOTIDE SEQUENCE [LARGE SCALE GENOMIC DNA]</scope>
    <source>
        <tissue evidence="2">Muscle</tissue>
    </source>
</reference>
<evidence type="ECO:0000313" key="3">
    <source>
        <dbReference type="Proteomes" id="UP000283509"/>
    </source>
</evidence>